<gene>
    <name evidence="2" type="ORF">BCS90_24440</name>
</gene>
<evidence type="ECO:0000313" key="2">
    <source>
        <dbReference type="EMBL" id="PMP25844.1"/>
    </source>
</evidence>
<dbReference type="PANTHER" id="PTHR40590:SF1">
    <property type="entry name" value="CYTOPLASMIC PROTEIN"/>
    <property type="match status" value="1"/>
</dbReference>
<dbReference type="GeneID" id="50230716"/>
<sequence>MRTFLYFTLLTLAFSAKQAVAEPLYWQAKKDDLTLTILGSIHVGNESMYPLPTQITDTLKKSDGLIVETDVRKSEGVVYPTPKVTTSDVLNEEQEQMLVNITKSLDMPTQQLLNAPPWATAISIQMQQLKNLGYASAGGVDATLAYKATIQDVPVISLEPLQFQIDLISGQKDSGKEWLTTSLEQFDHIDDDTHCLIESWKAGDIAKLEQFAKLSEMPHDLEEAFLTDRNIDWANKLFANDWKLDSKGHYLLVVGTLHLIGEGNLLQLLEEKGFIVTQQSQSQQAECQFEVDAKN</sequence>
<dbReference type="AlphaFoldDB" id="A0A7Z1S118"/>
<protein>
    <submittedName>
        <fullName evidence="2">Polysaccharide biosynthesis protein GumN</fullName>
    </submittedName>
</protein>
<reference evidence="2" key="1">
    <citation type="submission" date="2016-07" db="EMBL/GenBank/DDBJ databases">
        <authorList>
            <person name="Kauffman K."/>
            <person name="Arevalo P."/>
            <person name="Polz M.F."/>
        </authorList>
    </citation>
    <scope>NUCLEOTIDE SEQUENCE</scope>
    <source>
        <strain evidence="2">10N.222.46.E12</strain>
    </source>
</reference>
<comment type="caution">
    <text evidence="2">The sequence shown here is derived from an EMBL/GenBank/DDBJ whole genome shotgun (WGS) entry which is preliminary data.</text>
</comment>
<dbReference type="PANTHER" id="PTHR40590">
    <property type="entry name" value="CYTOPLASMIC PROTEIN-RELATED"/>
    <property type="match status" value="1"/>
</dbReference>
<dbReference type="Pfam" id="PF01963">
    <property type="entry name" value="TraB_PrgY_gumN"/>
    <property type="match status" value="1"/>
</dbReference>
<dbReference type="InterPro" id="IPR047111">
    <property type="entry name" value="YbaP-like"/>
</dbReference>
<proteinExistence type="predicted"/>
<feature type="chain" id="PRO_5030765383" evidence="1">
    <location>
        <begin position="22"/>
        <end position="295"/>
    </location>
</feature>
<dbReference type="EMBL" id="MDBS01000053">
    <property type="protein sequence ID" value="PMP25844.1"/>
    <property type="molecule type" value="Genomic_DNA"/>
</dbReference>
<reference evidence="2" key="2">
    <citation type="journal article" date="2018" name="Nature">
        <title>A major lineage of non-tailed dsDNA viruses as unrecognized killers of marine bacteria.</title>
        <authorList>
            <person name="Kauffman K.M."/>
            <person name="Hussain F.A."/>
            <person name="Yang J."/>
            <person name="Arevalo P."/>
            <person name="Brown J.M."/>
            <person name="Chang W.K."/>
            <person name="VanInsberghe D."/>
            <person name="Elsherbini J."/>
            <person name="Sharma R.S."/>
            <person name="Cutler M.B."/>
            <person name="Kelly L."/>
            <person name="Polz M.F."/>
        </authorList>
    </citation>
    <scope>NUCLEOTIDE SEQUENCE</scope>
    <source>
        <strain evidence="2">10N.222.46.E12</strain>
    </source>
</reference>
<dbReference type="InterPro" id="IPR002816">
    <property type="entry name" value="TraB/PrgY/GumN_fam"/>
</dbReference>
<organism evidence="2">
    <name type="scientific">Vibrio cyclitrophicus</name>
    <dbReference type="NCBI Taxonomy" id="47951"/>
    <lineage>
        <taxon>Bacteria</taxon>
        <taxon>Pseudomonadati</taxon>
        <taxon>Pseudomonadota</taxon>
        <taxon>Gammaproteobacteria</taxon>
        <taxon>Vibrionales</taxon>
        <taxon>Vibrionaceae</taxon>
        <taxon>Vibrio</taxon>
    </lineage>
</organism>
<name>A0A7Z1S118_9VIBR</name>
<accession>A0A7Z1S118</accession>
<keyword evidence="1" id="KW-0732">Signal</keyword>
<evidence type="ECO:0000256" key="1">
    <source>
        <dbReference type="SAM" id="SignalP"/>
    </source>
</evidence>
<dbReference type="RefSeq" id="WP_046209617.1">
    <property type="nucleotide sequence ID" value="NZ_CP039700.1"/>
</dbReference>
<feature type="signal peptide" evidence="1">
    <location>
        <begin position="1"/>
        <end position="21"/>
    </location>
</feature>
<dbReference type="CDD" id="cd14789">
    <property type="entry name" value="Tiki"/>
    <property type="match status" value="1"/>
</dbReference>